<accession>A0A934IK50</accession>
<keyword evidence="2" id="KW-1185">Reference proteome</keyword>
<proteinExistence type="predicted"/>
<dbReference type="AlphaFoldDB" id="A0A934IK50"/>
<evidence type="ECO:0000313" key="1">
    <source>
        <dbReference type="EMBL" id="MBJ3764441.1"/>
    </source>
</evidence>
<evidence type="ECO:0008006" key="3">
    <source>
        <dbReference type="Google" id="ProtNLM"/>
    </source>
</evidence>
<evidence type="ECO:0000313" key="2">
    <source>
        <dbReference type="Proteomes" id="UP000642488"/>
    </source>
</evidence>
<gene>
    <name evidence="1" type="ORF">ILP92_17025</name>
</gene>
<sequence>MDSDLHSPEGAAPGTAFFAPQVRLVTPEGTAVEIDGKPIAPDIVSATVTLPVSGVGQLEVVLNNQRHDTNNRPVYPPWRYNKLEALSFGKRVRLDMRYGAEGWTPMILARITDLVFLYPSASGAQMTLKGEDLASLLKVKPTENIVHPNRHEMDMVEAEISAAGAGLTVVGPTPRNTFSEPLATLTHEQAKTHLEFIQSLATRMDFEVFMAFDNPDPGTAAPNPTEPDARSVSFHFVPARSGTLEDMVTLQWGRDIVEFAPAFKVWDILTGATAGGSVPRGRGSFTATVTAADAINDLHPAPGGPTPINAATARENAFDEENRPQENVEQISVSNIDEERARRQAEAKVRASARQFLTAELTTIGFTRLRPGIHVNLEGLYPPFDGIYYVNQTVHSLTAAGYITKTSLRRPGMLDASGYPAAG</sequence>
<dbReference type="EMBL" id="JAEKPD010000025">
    <property type="protein sequence ID" value="MBJ3764441.1"/>
    <property type="molecule type" value="Genomic_DNA"/>
</dbReference>
<comment type="caution">
    <text evidence="1">The sequence shown here is derived from an EMBL/GenBank/DDBJ whole genome shotgun (WGS) entry which is preliminary data.</text>
</comment>
<protein>
    <recommendedName>
        <fullName evidence="3">Phage protein D</fullName>
    </recommendedName>
</protein>
<organism evidence="1 2">
    <name type="scientific">Palleronia pontilimi</name>
    <dbReference type="NCBI Taxonomy" id="1964209"/>
    <lineage>
        <taxon>Bacteria</taxon>
        <taxon>Pseudomonadati</taxon>
        <taxon>Pseudomonadota</taxon>
        <taxon>Alphaproteobacteria</taxon>
        <taxon>Rhodobacterales</taxon>
        <taxon>Roseobacteraceae</taxon>
        <taxon>Palleronia</taxon>
    </lineage>
</organism>
<dbReference type="Proteomes" id="UP000642488">
    <property type="component" value="Unassembled WGS sequence"/>
</dbReference>
<reference evidence="1" key="1">
    <citation type="submission" date="2020-12" db="EMBL/GenBank/DDBJ databases">
        <title>Bacterial taxonomy.</title>
        <authorList>
            <person name="Pan X."/>
        </authorList>
    </citation>
    <scope>NUCLEOTIDE SEQUENCE</scope>
    <source>
        <strain evidence="1">KCTC 52957</strain>
    </source>
</reference>
<name>A0A934IK50_9RHOB</name>
<dbReference type="RefSeq" id="WP_198917616.1">
    <property type="nucleotide sequence ID" value="NZ_JAEKPD010000025.1"/>
</dbReference>